<dbReference type="Proteomes" id="UP000002051">
    <property type="component" value="Chromosome 8"/>
</dbReference>
<dbReference type="AlphaFoldDB" id="G7LH22"/>
<dbReference type="HOGENOM" id="CLU_2577543_0_0_1"/>
<proteinExistence type="predicted"/>
<name>G7LH22_MEDTR</name>
<protein>
    <submittedName>
        <fullName evidence="1 2">Uncharacterized protein</fullName>
    </submittedName>
</protein>
<reference evidence="2" key="3">
    <citation type="submission" date="2015-04" db="UniProtKB">
        <authorList>
            <consortium name="EnsemblPlants"/>
        </authorList>
    </citation>
    <scope>IDENTIFICATION</scope>
    <source>
        <strain evidence="2">cv. Jemalong A17</strain>
    </source>
</reference>
<gene>
    <name evidence="1" type="ordered locus">MTR_8g081550</name>
</gene>
<organism evidence="1 3">
    <name type="scientific">Medicago truncatula</name>
    <name type="common">Barrel medic</name>
    <name type="synonym">Medicago tribuloides</name>
    <dbReference type="NCBI Taxonomy" id="3880"/>
    <lineage>
        <taxon>Eukaryota</taxon>
        <taxon>Viridiplantae</taxon>
        <taxon>Streptophyta</taxon>
        <taxon>Embryophyta</taxon>
        <taxon>Tracheophyta</taxon>
        <taxon>Spermatophyta</taxon>
        <taxon>Magnoliopsida</taxon>
        <taxon>eudicotyledons</taxon>
        <taxon>Gunneridae</taxon>
        <taxon>Pentapetalae</taxon>
        <taxon>rosids</taxon>
        <taxon>fabids</taxon>
        <taxon>Fabales</taxon>
        <taxon>Fabaceae</taxon>
        <taxon>Papilionoideae</taxon>
        <taxon>50 kb inversion clade</taxon>
        <taxon>NPAAA clade</taxon>
        <taxon>Hologalegina</taxon>
        <taxon>IRL clade</taxon>
        <taxon>Trifolieae</taxon>
        <taxon>Medicago</taxon>
    </lineage>
</organism>
<reference evidence="1 3" key="1">
    <citation type="journal article" date="2011" name="Nature">
        <title>The Medicago genome provides insight into the evolution of rhizobial symbioses.</title>
        <authorList>
            <person name="Young N.D."/>
            <person name="Debelle F."/>
            <person name="Oldroyd G.E."/>
            <person name="Geurts R."/>
            <person name="Cannon S.B."/>
            <person name="Udvardi M.K."/>
            <person name="Benedito V.A."/>
            <person name="Mayer K.F."/>
            <person name="Gouzy J."/>
            <person name="Schoof H."/>
            <person name="Van de Peer Y."/>
            <person name="Proost S."/>
            <person name="Cook D.R."/>
            <person name="Meyers B.C."/>
            <person name="Spannagl M."/>
            <person name="Cheung F."/>
            <person name="De Mita S."/>
            <person name="Krishnakumar V."/>
            <person name="Gundlach H."/>
            <person name="Zhou S."/>
            <person name="Mudge J."/>
            <person name="Bharti A.K."/>
            <person name="Murray J.D."/>
            <person name="Naoumkina M.A."/>
            <person name="Rosen B."/>
            <person name="Silverstein K.A."/>
            <person name="Tang H."/>
            <person name="Rombauts S."/>
            <person name="Zhao P.X."/>
            <person name="Zhou P."/>
            <person name="Barbe V."/>
            <person name="Bardou P."/>
            <person name="Bechner M."/>
            <person name="Bellec A."/>
            <person name="Berger A."/>
            <person name="Berges H."/>
            <person name="Bidwell S."/>
            <person name="Bisseling T."/>
            <person name="Choisne N."/>
            <person name="Couloux A."/>
            <person name="Denny R."/>
            <person name="Deshpande S."/>
            <person name="Dai X."/>
            <person name="Doyle J.J."/>
            <person name="Dudez A.M."/>
            <person name="Farmer A.D."/>
            <person name="Fouteau S."/>
            <person name="Franken C."/>
            <person name="Gibelin C."/>
            <person name="Gish J."/>
            <person name="Goldstein S."/>
            <person name="Gonzalez A.J."/>
            <person name="Green P.J."/>
            <person name="Hallab A."/>
            <person name="Hartog M."/>
            <person name="Hua A."/>
            <person name="Humphray S.J."/>
            <person name="Jeong D.H."/>
            <person name="Jing Y."/>
            <person name="Jocker A."/>
            <person name="Kenton S.M."/>
            <person name="Kim D.J."/>
            <person name="Klee K."/>
            <person name="Lai H."/>
            <person name="Lang C."/>
            <person name="Lin S."/>
            <person name="Macmil S.L."/>
            <person name="Magdelenat G."/>
            <person name="Matthews L."/>
            <person name="McCorrison J."/>
            <person name="Monaghan E.L."/>
            <person name="Mun J.H."/>
            <person name="Najar F.Z."/>
            <person name="Nicholson C."/>
            <person name="Noirot C."/>
            <person name="O'Bleness M."/>
            <person name="Paule C.R."/>
            <person name="Poulain J."/>
            <person name="Prion F."/>
            <person name="Qin B."/>
            <person name="Qu C."/>
            <person name="Retzel E.F."/>
            <person name="Riddle C."/>
            <person name="Sallet E."/>
            <person name="Samain S."/>
            <person name="Samson N."/>
            <person name="Sanders I."/>
            <person name="Saurat O."/>
            <person name="Scarpelli C."/>
            <person name="Schiex T."/>
            <person name="Segurens B."/>
            <person name="Severin A.J."/>
            <person name="Sherrier D.J."/>
            <person name="Shi R."/>
            <person name="Sims S."/>
            <person name="Singer S.R."/>
            <person name="Sinharoy S."/>
            <person name="Sterck L."/>
            <person name="Viollet A."/>
            <person name="Wang B.B."/>
            <person name="Wang K."/>
            <person name="Wang M."/>
            <person name="Wang X."/>
            <person name="Warfsmann J."/>
            <person name="Weissenbach J."/>
            <person name="White D.D."/>
            <person name="White J.D."/>
            <person name="Wiley G.B."/>
            <person name="Wincker P."/>
            <person name="Xing Y."/>
            <person name="Yang L."/>
            <person name="Yao Z."/>
            <person name="Ying F."/>
            <person name="Zhai J."/>
            <person name="Zhou L."/>
            <person name="Zuber A."/>
            <person name="Denarie J."/>
            <person name="Dixon R.A."/>
            <person name="May G.D."/>
            <person name="Schwartz D.C."/>
            <person name="Rogers J."/>
            <person name="Quetier F."/>
            <person name="Town C.D."/>
            <person name="Roe B.A."/>
        </authorList>
    </citation>
    <scope>NUCLEOTIDE SEQUENCE [LARGE SCALE GENOMIC DNA]</scope>
    <source>
        <strain evidence="1">A17</strain>
        <strain evidence="2 3">cv. Jemalong A17</strain>
    </source>
</reference>
<dbReference type="EnsemblPlants" id="AET04081">
    <property type="protein sequence ID" value="AET04081"/>
    <property type="gene ID" value="MTR_8g081550"/>
</dbReference>
<keyword evidence="3" id="KW-1185">Reference proteome</keyword>
<sequence length="81" mass="9579">MSNLMCYKVVTPLVGDDPNLQIFDISHTSAHLLLDDSNWPLFFLLIWKCFIDNGYRKRDKNNSMIHCMVEVIQRLEGRFFN</sequence>
<evidence type="ECO:0000313" key="1">
    <source>
        <dbReference type="EMBL" id="AET04081.1"/>
    </source>
</evidence>
<evidence type="ECO:0000313" key="3">
    <source>
        <dbReference type="Proteomes" id="UP000002051"/>
    </source>
</evidence>
<reference evidence="1 3" key="2">
    <citation type="journal article" date="2014" name="BMC Genomics">
        <title>An improved genome release (version Mt4.0) for the model legume Medicago truncatula.</title>
        <authorList>
            <person name="Tang H."/>
            <person name="Krishnakumar V."/>
            <person name="Bidwell S."/>
            <person name="Rosen B."/>
            <person name="Chan A."/>
            <person name="Zhou S."/>
            <person name="Gentzbittel L."/>
            <person name="Childs K.L."/>
            <person name="Yandell M."/>
            <person name="Gundlach H."/>
            <person name="Mayer K.F."/>
            <person name="Schwartz D.C."/>
            <person name="Town C.D."/>
        </authorList>
    </citation>
    <scope>GENOME REANNOTATION</scope>
    <source>
        <strain evidence="2 3">cv. Jemalong A17</strain>
    </source>
</reference>
<dbReference type="PaxDb" id="3880-AET04081"/>
<dbReference type="EMBL" id="CM001224">
    <property type="protein sequence ID" value="AET04081.1"/>
    <property type="molecule type" value="Genomic_DNA"/>
</dbReference>
<evidence type="ECO:0000313" key="2">
    <source>
        <dbReference type="EnsemblPlants" id="AET04081"/>
    </source>
</evidence>
<accession>G7LH22</accession>